<dbReference type="PANTHER" id="PTHR43434">
    <property type="entry name" value="PHOSPHOGLYCOLATE PHOSPHATASE"/>
    <property type="match status" value="1"/>
</dbReference>
<dbReference type="Proteomes" id="UP000005270">
    <property type="component" value="Chromosome"/>
</dbReference>
<dbReference type="PANTHER" id="PTHR43434:SF1">
    <property type="entry name" value="PHOSPHOGLYCOLATE PHOSPHATASE"/>
    <property type="match status" value="1"/>
</dbReference>
<gene>
    <name evidence="1" type="ordered locus">TCELL_1306</name>
</gene>
<protein>
    <submittedName>
        <fullName evidence="1">Phosphatases-like protein</fullName>
    </submittedName>
</protein>
<evidence type="ECO:0000313" key="1">
    <source>
        <dbReference type="EMBL" id="AFK51729.1"/>
    </source>
</evidence>
<dbReference type="SFLD" id="SFLDG01129">
    <property type="entry name" value="C1.5:_HAD__Beta-PGM__Phosphata"/>
    <property type="match status" value="1"/>
</dbReference>
<name>I3TG41_THEC1</name>
<dbReference type="GO" id="GO:0006281">
    <property type="term" value="P:DNA repair"/>
    <property type="evidence" value="ECO:0007669"/>
    <property type="project" value="TreeGrafter"/>
</dbReference>
<dbReference type="OrthoDB" id="27736at2157"/>
<dbReference type="InParanoid" id="I3TG41"/>
<dbReference type="RefSeq" id="WP_014737979.1">
    <property type="nucleotide sequence ID" value="NC_017954.1"/>
</dbReference>
<keyword evidence="2" id="KW-1185">Reference proteome</keyword>
<dbReference type="InterPro" id="IPR023214">
    <property type="entry name" value="HAD_sf"/>
</dbReference>
<dbReference type="Gene3D" id="3.40.50.1000">
    <property type="entry name" value="HAD superfamily/HAD-like"/>
    <property type="match status" value="1"/>
</dbReference>
<dbReference type="SFLD" id="SFLDS00003">
    <property type="entry name" value="Haloacid_Dehalogenase"/>
    <property type="match status" value="1"/>
</dbReference>
<dbReference type="AlphaFoldDB" id="I3TG41"/>
<organism evidence="1 2">
    <name type="scientific">Thermogladius calderae (strain DSM 22663 / VKM B-2946 / 1633)</name>
    <dbReference type="NCBI Taxonomy" id="1184251"/>
    <lineage>
        <taxon>Archaea</taxon>
        <taxon>Thermoproteota</taxon>
        <taxon>Thermoprotei</taxon>
        <taxon>Desulfurococcales</taxon>
        <taxon>Desulfurococcaceae</taxon>
        <taxon>Thermogladius</taxon>
    </lineage>
</organism>
<dbReference type="CDD" id="cd01427">
    <property type="entry name" value="HAD_like"/>
    <property type="match status" value="1"/>
</dbReference>
<dbReference type="InterPro" id="IPR050155">
    <property type="entry name" value="HAD-like_hydrolase_sf"/>
</dbReference>
<dbReference type="STRING" id="1184251.TCELL_1306"/>
<dbReference type="SUPFAM" id="SSF56784">
    <property type="entry name" value="HAD-like"/>
    <property type="match status" value="1"/>
</dbReference>
<dbReference type="GO" id="GO:0008967">
    <property type="term" value="F:phosphoglycolate phosphatase activity"/>
    <property type="evidence" value="ECO:0007669"/>
    <property type="project" value="TreeGrafter"/>
</dbReference>
<dbReference type="GeneID" id="13013630"/>
<dbReference type="eggNOG" id="arCOG02292">
    <property type="taxonomic scope" value="Archaea"/>
</dbReference>
<dbReference type="KEGG" id="thg:TCELL_1306"/>
<sequence length="231" mass="26887">MTRFRILVSDYDLTLVDSLMDFYHAFAETLRSRVGTSLDFDTFYRHFESDNLNDLIPGRVDKNDFWRLFRAVYSSRFTFPYGYTSQFLRMVKSAGARVVIVTGRYTHSLSIWEDLRRFGLDEYVDEVYTAYDIDLMRGSEEYVFDKTWLLKWITCKHGVRPCEVVYVGDYTSDLESALKAGVRFVGVAREDGRRKILEENGAKAFRDLLEVSIFLFSDTILGLPCNARQAP</sequence>
<dbReference type="Pfam" id="PF13419">
    <property type="entry name" value="HAD_2"/>
    <property type="match status" value="1"/>
</dbReference>
<dbReference type="InterPro" id="IPR036412">
    <property type="entry name" value="HAD-like_sf"/>
</dbReference>
<dbReference type="InterPro" id="IPR041492">
    <property type="entry name" value="HAD_2"/>
</dbReference>
<reference evidence="1 2" key="1">
    <citation type="journal article" date="2012" name="J. Bacteriol.">
        <title>Complete genome sequence of the hyperthermophilic cellulolytic Crenarchaeon 'Thermogladius cellulolyticus' 1633.</title>
        <authorList>
            <person name="Mardanov A.V."/>
            <person name="Kochetkova T.V."/>
            <person name="Beletsky A.V."/>
            <person name="Bonch-Osmolovskaya E.A."/>
            <person name="Ravin N.V."/>
            <person name="Skryabin K.G."/>
        </authorList>
    </citation>
    <scope>NUCLEOTIDE SEQUENCE [LARGE SCALE GENOMIC DNA]</scope>
    <source>
        <strain evidence="2">DSM 22663 / VKM B-2946 / 1633</strain>
    </source>
</reference>
<proteinExistence type="predicted"/>
<accession>I3TG41</accession>
<dbReference type="HOGENOM" id="CLU_104492_0_0_2"/>
<dbReference type="EMBL" id="CP003531">
    <property type="protein sequence ID" value="AFK51729.1"/>
    <property type="molecule type" value="Genomic_DNA"/>
</dbReference>
<evidence type="ECO:0000313" key="2">
    <source>
        <dbReference type="Proteomes" id="UP000005270"/>
    </source>
</evidence>